<gene>
    <name evidence="6" type="ORF">ECE50_015615</name>
</gene>
<dbReference type="Proteomes" id="UP000281028">
    <property type="component" value="Unassembled WGS sequence"/>
</dbReference>
<dbReference type="PIRSF" id="PIRSF025414">
    <property type="entry name" value="Alpha-L-arabinofuranosidase"/>
    <property type="match status" value="1"/>
</dbReference>
<dbReference type="AlphaFoldDB" id="A0A433WPQ7"/>
<protein>
    <submittedName>
        <fullName evidence="6">Family 43 glycosylhydrolase</fullName>
    </submittedName>
</protein>
<dbReference type="GO" id="GO:0005975">
    <property type="term" value="P:carbohydrate metabolic process"/>
    <property type="evidence" value="ECO:0007669"/>
    <property type="project" value="InterPro"/>
</dbReference>
<evidence type="ECO:0000256" key="2">
    <source>
        <dbReference type="ARBA" id="ARBA00022729"/>
    </source>
</evidence>
<dbReference type="Gene3D" id="2.115.10.20">
    <property type="entry name" value="Glycosyl hydrolase domain, family 43"/>
    <property type="match status" value="1"/>
</dbReference>
<evidence type="ECO:0000313" key="6">
    <source>
        <dbReference type="EMBL" id="NSL88267.1"/>
    </source>
</evidence>
<organism evidence="6 7">
    <name type="scientific">Chitinophaga solisilvae</name>
    <dbReference type="NCBI Taxonomy" id="1233460"/>
    <lineage>
        <taxon>Bacteria</taxon>
        <taxon>Pseudomonadati</taxon>
        <taxon>Bacteroidota</taxon>
        <taxon>Chitinophagia</taxon>
        <taxon>Chitinophagales</taxon>
        <taxon>Chitinophagaceae</taxon>
        <taxon>Chitinophaga</taxon>
    </lineage>
</organism>
<dbReference type="EMBL" id="RIAR02000001">
    <property type="protein sequence ID" value="NSL88267.1"/>
    <property type="molecule type" value="Genomic_DNA"/>
</dbReference>
<dbReference type="PANTHER" id="PTHR43817:SF1">
    <property type="entry name" value="HYDROLASE, FAMILY 43, PUTATIVE (AFU_ORTHOLOGUE AFUA_3G01660)-RELATED"/>
    <property type="match status" value="1"/>
</dbReference>
<evidence type="ECO:0000256" key="4">
    <source>
        <dbReference type="ARBA" id="ARBA00023295"/>
    </source>
</evidence>
<dbReference type="OrthoDB" id="177947at2"/>
<sequence length="340" mass="37734">MKGSQLLSLICLLLVSSVGSAMKADTTGIFTNPLLGSGPDPWVIRHKGMYYYMHTTGHHLVIRKTGKMSDLSRAKEVVIWTPPAKGPDARDIWAPELHRLNNKWYLYYSAGSSDSIHPQHTFVLENSAADPATGTWTSRGQIRDTAADFFAIDGTVFRYQGKNYFIWSGHNGKDVVQRLYIARMKSPWELVSPRVEIAAPQYPWEHNGINEGPEMLRNAKGDVFLVFSASGCWTDNYALGIMRLRHGTDPLQAGSWVKSPEPVLTSKPENGAYAPGHNGFFKSPDGKEDWIIYHANSKAAQGCGPQRNPRMQRIGWNTDGSPVLGEPVKINTPVKKPSGE</sequence>
<evidence type="ECO:0000256" key="5">
    <source>
        <dbReference type="RuleBase" id="RU361187"/>
    </source>
</evidence>
<dbReference type="InterPro" id="IPR023296">
    <property type="entry name" value="Glyco_hydro_beta-prop_sf"/>
</dbReference>
<keyword evidence="4 5" id="KW-0326">Glycosidase</keyword>
<keyword evidence="2" id="KW-0732">Signal</keyword>
<dbReference type="SUPFAM" id="SSF75005">
    <property type="entry name" value="Arabinanase/levansucrase/invertase"/>
    <property type="match status" value="1"/>
</dbReference>
<dbReference type="InterPro" id="IPR016828">
    <property type="entry name" value="Alpha-L-arabinofuranosidase"/>
</dbReference>
<evidence type="ECO:0000256" key="3">
    <source>
        <dbReference type="ARBA" id="ARBA00022801"/>
    </source>
</evidence>
<dbReference type="Pfam" id="PF04616">
    <property type="entry name" value="Glyco_hydro_43"/>
    <property type="match status" value="1"/>
</dbReference>
<proteinExistence type="inferred from homology"/>
<dbReference type="CDD" id="cd18820">
    <property type="entry name" value="GH43_LbAraf43-like"/>
    <property type="match status" value="1"/>
</dbReference>
<reference evidence="6" key="1">
    <citation type="submission" date="2020-05" db="EMBL/GenBank/DDBJ databases">
        <title>Chitinophaga laudate sp. nov., isolated from a tropical peat swamp.</title>
        <authorList>
            <person name="Goh C.B.S."/>
            <person name="Lee M.S."/>
            <person name="Parimannan S."/>
            <person name="Pasbakhsh P."/>
            <person name="Yule C.M."/>
            <person name="Rajandas H."/>
            <person name="Loke S."/>
            <person name="Croft L."/>
            <person name="Tan J.B.L."/>
        </authorList>
    </citation>
    <scope>NUCLEOTIDE SEQUENCE</scope>
    <source>
        <strain evidence="6">Mgbs1</strain>
    </source>
</reference>
<keyword evidence="3 5" id="KW-0378">Hydrolase</keyword>
<accession>A0A433WPQ7</accession>
<evidence type="ECO:0000256" key="1">
    <source>
        <dbReference type="ARBA" id="ARBA00009865"/>
    </source>
</evidence>
<evidence type="ECO:0000313" key="7">
    <source>
        <dbReference type="Proteomes" id="UP000281028"/>
    </source>
</evidence>
<dbReference type="PANTHER" id="PTHR43817">
    <property type="entry name" value="GLYCOSYL HYDROLASE"/>
    <property type="match status" value="1"/>
</dbReference>
<dbReference type="InterPro" id="IPR006710">
    <property type="entry name" value="Glyco_hydro_43"/>
</dbReference>
<name>A0A433WPQ7_9BACT</name>
<comment type="similarity">
    <text evidence="1 5">Belongs to the glycosyl hydrolase 43 family.</text>
</comment>
<keyword evidence="7" id="KW-1185">Reference proteome</keyword>
<dbReference type="GO" id="GO:0004553">
    <property type="term" value="F:hydrolase activity, hydrolyzing O-glycosyl compounds"/>
    <property type="evidence" value="ECO:0007669"/>
    <property type="project" value="InterPro"/>
</dbReference>
<comment type="caution">
    <text evidence="6">The sequence shown here is derived from an EMBL/GenBank/DDBJ whole genome shotgun (WGS) entry which is preliminary data.</text>
</comment>